<evidence type="ECO:0000313" key="2">
    <source>
        <dbReference type="EMBL" id="MDR6221436.1"/>
    </source>
</evidence>
<proteinExistence type="predicted"/>
<organism evidence="2 3">
    <name type="scientific">Deinococcus soli</name>
    <name type="common">ex Cha et al. 2016</name>
    <dbReference type="NCBI Taxonomy" id="1309411"/>
    <lineage>
        <taxon>Bacteria</taxon>
        <taxon>Thermotogati</taxon>
        <taxon>Deinococcota</taxon>
        <taxon>Deinococci</taxon>
        <taxon>Deinococcales</taxon>
        <taxon>Deinococcaceae</taxon>
        <taxon>Deinococcus</taxon>
    </lineage>
</organism>
<accession>A0AAE4BR54</accession>
<protein>
    <submittedName>
        <fullName evidence="2">Uncharacterized protein</fullName>
    </submittedName>
</protein>
<keyword evidence="1" id="KW-0472">Membrane</keyword>
<gene>
    <name evidence="2" type="ORF">J2Y00_005072</name>
</gene>
<feature type="transmembrane region" description="Helical" evidence="1">
    <location>
        <begin position="75"/>
        <end position="97"/>
    </location>
</feature>
<dbReference type="AlphaFoldDB" id="A0AAE4BR54"/>
<comment type="caution">
    <text evidence="2">The sequence shown here is derived from an EMBL/GenBank/DDBJ whole genome shotgun (WGS) entry which is preliminary data.</text>
</comment>
<dbReference type="InterPro" id="IPR047928">
    <property type="entry name" value="Perm_prefix_1"/>
</dbReference>
<evidence type="ECO:0000256" key="1">
    <source>
        <dbReference type="SAM" id="Phobius"/>
    </source>
</evidence>
<sequence>MNPLDRYLARATRALPRRDRRRVQEELRGSVLERAAEHQLSGHAPEPAMQLALHEFGDPVIMARGMQRVYTVPRVALPLTGLLGAAAITMTVLNLHAPLRPGEIPSQLAPGVAAEVGCSLSRSAADVGWWRAPVGWWQCRTHSVIDRGTFRRSDVLRALEAQGVRAEVNGYRMSLRFPGAAEAVHLSIPGRRDGEDVWWGKYDLVTQMAEQIDLPVTVSGTVNPSLTLGTVTIRLGTAAQPVNAADLYVKGALRAVTPVLAAALPTGVPLDLSIIGATFDPPSGPGVLVGGDVEQVYALIDNLGCLHQGTGACGSYALRVRTARAGRLAVHRDADGRLPAVAQTPEAFVAASRAGRPSLLIWRLGTTDLRHLTLTPVSPIQE</sequence>
<reference evidence="2" key="1">
    <citation type="submission" date="2023-07" db="EMBL/GenBank/DDBJ databases">
        <title>Sorghum-associated microbial communities from plants grown in Nebraska, USA.</title>
        <authorList>
            <person name="Schachtman D."/>
        </authorList>
    </citation>
    <scope>NUCLEOTIDE SEQUENCE</scope>
    <source>
        <strain evidence="2">BE330</strain>
    </source>
</reference>
<evidence type="ECO:0000313" key="3">
    <source>
        <dbReference type="Proteomes" id="UP001185331"/>
    </source>
</evidence>
<name>A0AAE4BR54_9DEIO</name>
<keyword evidence="1" id="KW-0812">Transmembrane</keyword>
<dbReference type="EMBL" id="JAVDQK010000034">
    <property type="protein sequence ID" value="MDR6221436.1"/>
    <property type="molecule type" value="Genomic_DNA"/>
</dbReference>
<dbReference type="Proteomes" id="UP001185331">
    <property type="component" value="Unassembled WGS sequence"/>
</dbReference>
<dbReference type="NCBIfam" id="NF038403">
    <property type="entry name" value="perm_prefix_1"/>
    <property type="match status" value="1"/>
</dbReference>
<keyword evidence="1" id="KW-1133">Transmembrane helix</keyword>
<dbReference type="RefSeq" id="WP_309859488.1">
    <property type="nucleotide sequence ID" value="NZ_JAVDQJ010000034.1"/>
</dbReference>